<reference evidence="1" key="1">
    <citation type="submission" date="2023-01" db="EMBL/GenBank/DDBJ databases">
        <authorList>
            <person name="Van Ghelder C."/>
            <person name="Rancurel C."/>
        </authorList>
    </citation>
    <scope>NUCLEOTIDE SEQUENCE</scope>
    <source>
        <strain evidence="1">CNCM I-4278</strain>
    </source>
</reference>
<evidence type="ECO:0000313" key="1">
    <source>
        <dbReference type="EMBL" id="CAI6333210.1"/>
    </source>
</evidence>
<dbReference type="EMBL" id="CAOQHR010000004">
    <property type="protein sequence ID" value="CAI6333210.1"/>
    <property type="molecule type" value="Genomic_DNA"/>
</dbReference>
<organism evidence="1 2">
    <name type="scientific">Periconia digitata</name>
    <dbReference type="NCBI Taxonomy" id="1303443"/>
    <lineage>
        <taxon>Eukaryota</taxon>
        <taxon>Fungi</taxon>
        <taxon>Dikarya</taxon>
        <taxon>Ascomycota</taxon>
        <taxon>Pezizomycotina</taxon>
        <taxon>Dothideomycetes</taxon>
        <taxon>Pleosporomycetidae</taxon>
        <taxon>Pleosporales</taxon>
        <taxon>Massarineae</taxon>
        <taxon>Periconiaceae</taxon>
        <taxon>Periconia</taxon>
    </lineage>
</organism>
<evidence type="ECO:0000313" key="2">
    <source>
        <dbReference type="Proteomes" id="UP001152607"/>
    </source>
</evidence>
<proteinExistence type="predicted"/>
<name>A0A9W4UC48_9PLEO</name>
<protein>
    <submittedName>
        <fullName evidence="1">Uncharacterized protein</fullName>
    </submittedName>
</protein>
<keyword evidence="2" id="KW-1185">Reference proteome</keyword>
<accession>A0A9W4UC48</accession>
<gene>
    <name evidence="1" type="ORF">PDIGIT_LOCUS6247</name>
</gene>
<dbReference type="Proteomes" id="UP001152607">
    <property type="component" value="Unassembled WGS sequence"/>
</dbReference>
<comment type="caution">
    <text evidence="1">The sequence shown here is derived from an EMBL/GenBank/DDBJ whole genome shotgun (WGS) entry which is preliminary data.</text>
</comment>
<sequence>MQSFVVSWYAPYRVAFNYLIIIDGRTLSTLKYDQSGSLYAVFRREEGMEGFSK</sequence>
<dbReference type="AlphaFoldDB" id="A0A9W4UC48"/>